<dbReference type="EMBL" id="JAULSN010000002">
    <property type="protein sequence ID" value="KAK3379598.1"/>
    <property type="molecule type" value="Genomic_DNA"/>
</dbReference>
<evidence type="ECO:0000313" key="2">
    <source>
        <dbReference type="Proteomes" id="UP001287356"/>
    </source>
</evidence>
<proteinExistence type="predicted"/>
<sequence>MHVYTGTGGGWIVNLNVCIPRGHAEQKINLAETFPRPKFFSHSPPPANRRFSIGISRLHDKGNKTLIVPENPKITPYISDHYPPAHEVSCPRLRRICFCRSVAKLSGIARLGSSSREDVIKLDDKLYPPTKTRSEICAHTYDLARHRCFTTYITLFAVTDCALHRTRLPRYFNLGENKVDRSGSRRPSFLVPYITLDILPRKTTKLAGSVVEPISSNRSLLGPDFWVYGGVNKKPP</sequence>
<name>A0AAE0TSL3_9PEZI</name>
<protein>
    <submittedName>
        <fullName evidence="1">Uncharacterized protein</fullName>
    </submittedName>
</protein>
<evidence type="ECO:0000313" key="1">
    <source>
        <dbReference type="EMBL" id="KAK3379598.1"/>
    </source>
</evidence>
<keyword evidence="2" id="KW-1185">Reference proteome</keyword>
<accession>A0AAE0TSL3</accession>
<gene>
    <name evidence="1" type="ORF">B0T24DRAFT_163765</name>
</gene>
<organism evidence="1 2">
    <name type="scientific">Lasiosphaeria ovina</name>
    <dbReference type="NCBI Taxonomy" id="92902"/>
    <lineage>
        <taxon>Eukaryota</taxon>
        <taxon>Fungi</taxon>
        <taxon>Dikarya</taxon>
        <taxon>Ascomycota</taxon>
        <taxon>Pezizomycotina</taxon>
        <taxon>Sordariomycetes</taxon>
        <taxon>Sordariomycetidae</taxon>
        <taxon>Sordariales</taxon>
        <taxon>Lasiosphaeriaceae</taxon>
        <taxon>Lasiosphaeria</taxon>
    </lineage>
</organism>
<dbReference type="Proteomes" id="UP001287356">
    <property type="component" value="Unassembled WGS sequence"/>
</dbReference>
<reference evidence="1" key="2">
    <citation type="submission" date="2023-06" db="EMBL/GenBank/DDBJ databases">
        <authorList>
            <consortium name="Lawrence Berkeley National Laboratory"/>
            <person name="Haridas S."/>
            <person name="Hensen N."/>
            <person name="Bonometti L."/>
            <person name="Westerberg I."/>
            <person name="Brannstrom I.O."/>
            <person name="Guillou S."/>
            <person name="Cros-Aarteil S."/>
            <person name="Calhoun S."/>
            <person name="Kuo A."/>
            <person name="Mondo S."/>
            <person name="Pangilinan J."/>
            <person name="Riley R."/>
            <person name="Labutti K."/>
            <person name="Andreopoulos B."/>
            <person name="Lipzen A."/>
            <person name="Chen C."/>
            <person name="Yanf M."/>
            <person name="Daum C."/>
            <person name="Ng V."/>
            <person name="Clum A."/>
            <person name="Steindorff A."/>
            <person name="Ohm R."/>
            <person name="Martin F."/>
            <person name="Silar P."/>
            <person name="Natvig D."/>
            <person name="Lalanne C."/>
            <person name="Gautier V."/>
            <person name="Ament-Velasquez S.L."/>
            <person name="Kruys A."/>
            <person name="Hutchinson M.I."/>
            <person name="Powell A.J."/>
            <person name="Barry K."/>
            <person name="Miller A.N."/>
            <person name="Grigoriev I.V."/>
            <person name="Debuchy R."/>
            <person name="Gladieux P."/>
            <person name="Thoren M.H."/>
            <person name="Johannesson H."/>
        </authorList>
    </citation>
    <scope>NUCLEOTIDE SEQUENCE</scope>
    <source>
        <strain evidence="1">CBS 958.72</strain>
    </source>
</reference>
<dbReference type="AlphaFoldDB" id="A0AAE0TSL3"/>
<reference evidence="1" key="1">
    <citation type="journal article" date="2023" name="Mol. Phylogenet. Evol.">
        <title>Genome-scale phylogeny and comparative genomics of the fungal order Sordariales.</title>
        <authorList>
            <person name="Hensen N."/>
            <person name="Bonometti L."/>
            <person name="Westerberg I."/>
            <person name="Brannstrom I.O."/>
            <person name="Guillou S."/>
            <person name="Cros-Aarteil S."/>
            <person name="Calhoun S."/>
            <person name="Haridas S."/>
            <person name="Kuo A."/>
            <person name="Mondo S."/>
            <person name="Pangilinan J."/>
            <person name="Riley R."/>
            <person name="LaButti K."/>
            <person name="Andreopoulos B."/>
            <person name="Lipzen A."/>
            <person name="Chen C."/>
            <person name="Yan M."/>
            <person name="Daum C."/>
            <person name="Ng V."/>
            <person name="Clum A."/>
            <person name="Steindorff A."/>
            <person name="Ohm R.A."/>
            <person name="Martin F."/>
            <person name="Silar P."/>
            <person name="Natvig D.O."/>
            <person name="Lalanne C."/>
            <person name="Gautier V."/>
            <person name="Ament-Velasquez S.L."/>
            <person name="Kruys A."/>
            <person name="Hutchinson M.I."/>
            <person name="Powell A.J."/>
            <person name="Barry K."/>
            <person name="Miller A.N."/>
            <person name="Grigoriev I.V."/>
            <person name="Debuchy R."/>
            <person name="Gladieux P."/>
            <person name="Hiltunen Thoren M."/>
            <person name="Johannesson H."/>
        </authorList>
    </citation>
    <scope>NUCLEOTIDE SEQUENCE</scope>
    <source>
        <strain evidence="1">CBS 958.72</strain>
    </source>
</reference>
<comment type="caution">
    <text evidence="1">The sequence shown here is derived from an EMBL/GenBank/DDBJ whole genome shotgun (WGS) entry which is preliminary data.</text>
</comment>